<feature type="transmembrane region" description="Helical" evidence="5">
    <location>
        <begin position="28"/>
        <end position="46"/>
    </location>
</feature>
<reference evidence="7" key="1">
    <citation type="journal article" date="2017" name="PLoS ONE">
        <title>The Agassiz's desert tortoise genome provides a resource for the conservation of a threatened species.</title>
        <authorList>
            <person name="Tollis M."/>
            <person name="DeNardo D.F."/>
            <person name="Cornelius J.A."/>
            <person name="Dolby G.A."/>
            <person name="Edwards T."/>
            <person name="Henen B.T."/>
            <person name="Karl A.E."/>
            <person name="Murphy R.W."/>
            <person name="Kusumi K."/>
        </authorList>
    </citation>
    <scope>NUCLEOTIDE SEQUENCE [LARGE SCALE GENOMIC DNA]</scope>
</reference>
<keyword evidence="5" id="KW-0472">Membrane</keyword>
<evidence type="ECO:0000256" key="5">
    <source>
        <dbReference type="SAM" id="Phobius"/>
    </source>
</evidence>
<keyword evidence="7" id="KW-1185">Reference proteome</keyword>
<reference evidence="6" key="3">
    <citation type="submission" date="2025-09" db="UniProtKB">
        <authorList>
            <consortium name="Ensembl"/>
        </authorList>
    </citation>
    <scope>IDENTIFICATION</scope>
</reference>
<evidence type="ECO:0000313" key="6">
    <source>
        <dbReference type="Ensembl" id="ENSGAGP00000017134.1"/>
    </source>
</evidence>
<dbReference type="Ensembl" id="ENSGAGT00000019555.1">
    <property type="protein sequence ID" value="ENSGAGP00000017134.1"/>
    <property type="gene ID" value="ENSGAGG00000012798.1"/>
</dbReference>
<keyword evidence="5" id="KW-1133">Transmembrane helix</keyword>
<protein>
    <recommendedName>
        <fullName evidence="4">60S ribosomal protein L32</fullName>
    </recommendedName>
</protein>
<dbReference type="Proteomes" id="UP000291020">
    <property type="component" value="Unassembled WGS sequence"/>
</dbReference>
<dbReference type="PANTHER" id="PTHR23413:SF1">
    <property type="entry name" value="RIBOSOMAL PROTEIN L32"/>
    <property type="match status" value="1"/>
</dbReference>
<evidence type="ECO:0000313" key="7">
    <source>
        <dbReference type="Proteomes" id="UP000291020"/>
    </source>
</evidence>
<comment type="similarity">
    <text evidence="1">Belongs to the eukaryotic ribosomal protein eL32 family.</text>
</comment>
<keyword evidence="5" id="KW-0812">Transmembrane</keyword>
<proteinExistence type="inferred from homology"/>
<sequence length="122" mass="13936">SLNPLPLVLPSVTKKNFSPSFLWQPFKYLKTAIIFLINLLFSKLNIPMTSLCGKRKTKHMLPTGFKTFLGHSVKELEVLMMSNKSYYAEIAHNVSSKNRKVIAQPTIKITNLNARLRSEENE</sequence>
<dbReference type="SMART" id="SM01393">
    <property type="entry name" value="Ribosomal_L32e"/>
    <property type="match status" value="1"/>
</dbReference>
<evidence type="ECO:0000256" key="1">
    <source>
        <dbReference type="ARBA" id="ARBA00008431"/>
    </source>
</evidence>
<name>A0A452HQ21_9SAUR</name>
<dbReference type="AlphaFoldDB" id="A0A452HQ21"/>
<evidence type="ECO:0000256" key="4">
    <source>
        <dbReference type="ARBA" id="ARBA00035335"/>
    </source>
</evidence>
<evidence type="ECO:0000256" key="2">
    <source>
        <dbReference type="ARBA" id="ARBA00022980"/>
    </source>
</evidence>
<keyword evidence="3" id="KW-0687">Ribonucleoprotein</keyword>
<dbReference type="GO" id="GO:0022625">
    <property type="term" value="C:cytosolic large ribosomal subunit"/>
    <property type="evidence" value="ECO:0007669"/>
    <property type="project" value="TreeGrafter"/>
</dbReference>
<dbReference type="STRING" id="38772.ENSGAGP00000017134"/>
<reference evidence="6" key="2">
    <citation type="submission" date="2025-08" db="UniProtKB">
        <authorList>
            <consortium name="Ensembl"/>
        </authorList>
    </citation>
    <scope>IDENTIFICATION</scope>
</reference>
<accession>A0A452HQ21</accession>
<dbReference type="Pfam" id="PF01655">
    <property type="entry name" value="Ribosomal_L32e"/>
    <property type="match status" value="1"/>
</dbReference>
<organism evidence="6 7">
    <name type="scientific">Gopherus agassizii</name>
    <name type="common">Agassiz's desert tortoise</name>
    <dbReference type="NCBI Taxonomy" id="38772"/>
    <lineage>
        <taxon>Eukaryota</taxon>
        <taxon>Metazoa</taxon>
        <taxon>Chordata</taxon>
        <taxon>Craniata</taxon>
        <taxon>Vertebrata</taxon>
        <taxon>Euteleostomi</taxon>
        <taxon>Archelosauria</taxon>
        <taxon>Testudinata</taxon>
        <taxon>Testudines</taxon>
        <taxon>Cryptodira</taxon>
        <taxon>Durocryptodira</taxon>
        <taxon>Testudinoidea</taxon>
        <taxon>Testudinidae</taxon>
        <taxon>Gopherus</taxon>
    </lineage>
</organism>
<dbReference type="PANTHER" id="PTHR23413">
    <property type="entry name" value="60S RIBOSOMAL PROTEIN L32 AND DNA-DIRECTED RNA POLYMERASE II, SUBUNIT N"/>
    <property type="match status" value="1"/>
</dbReference>
<evidence type="ECO:0000256" key="3">
    <source>
        <dbReference type="ARBA" id="ARBA00023274"/>
    </source>
</evidence>
<dbReference type="GO" id="GO:0006412">
    <property type="term" value="P:translation"/>
    <property type="evidence" value="ECO:0007669"/>
    <property type="project" value="InterPro"/>
</dbReference>
<dbReference type="InterPro" id="IPR001515">
    <property type="entry name" value="Ribosomal_eL32"/>
</dbReference>
<dbReference type="InterPro" id="IPR036351">
    <property type="entry name" value="Ribosomal_eL32_sf"/>
</dbReference>
<dbReference type="GO" id="GO:0003735">
    <property type="term" value="F:structural constituent of ribosome"/>
    <property type="evidence" value="ECO:0007669"/>
    <property type="project" value="InterPro"/>
</dbReference>
<keyword evidence="2" id="KW-0689">Ribosomal protein</keyword>
<dbReference type="SUPFAM" id="SSF52042">
    <property type="entry name" value="Ribosomal protein L32e"/>
    <property type="match status" value="1"/>
</dbReference>